<reference evidence="1" key="1">
    <citation type="submission" date="2023-04" db="EMBL/GenBank/DDBJ databases">
        <title>A chromosome-level genome assembly of the parasitoid wasp Eretmocerus hayati.</title>
        <authorList>
            <person name="Zhong Y."/>
            <person name="Liu S."/>
            <person name="Liu Y."/>
        </authorList>
    </citation>
    <scope>NUCLEOTIDE SEQUENCE</scope>
    <source>
        <strain evidence="1">ZJU_SS_LIU_2023</strain>
    </source>
</reference>
<name>A0ACC2NHM7_9HYME</name>
<evidence type="ECO:0000313" key="1">
    <source>
        <dbReference type="EMBL" id="KAJ8669844.1"/>
    </source>
</evidence>
<protein>
    <submittedName>
        <fullName evidence="1">Uncharacterized protein</fullName>
    </submittedName>
</protein>
<sequence>MELHNRFVDIAVSESSVLESILDSCVSEQILHSATIRSIDECMGKLKTCTFSDKDLKNLRLLLCQQYSSVYYKSGSNKLKFTPEPSEILSILTSFEIGGLRHVHVLVGDIIILLLALLEYQKDLILTFQDFRSVVTNGSQEISLDIADDWYLKILDCFLQTWRIFDYVKDDGISLADLDSNKNLLLLSIISDVEKKVTNQQTEQYAALHALSCTITKVTHDSDILCKYFSKILQEDSSLSIVCVLSDLLFPAGSSSSIIDYNSIFPESFLTTIQTKLISGQSDERKQALFIFKKIHHFVDSCEQNIRKGNTEMNQNIEMMNLSICGMKNEFQLPQTQTRINFIIMMEALEEKQKHLVIPTLSLVDSFIASSVDEKTDGELGYYNWLHCIFSRILAHDNNAVVKWGLLKILQLNAKVYDHPDLIALLVRSLNNTFLYENQTNDSEPKIVTSLTEWFNNCESENSHLIAKFLDQCVEEMWCPVAIYYVLQSLSRISDKLCGTVNLEQNFFRKMKTLIERNIKFHPTMLRLMSQIMLIKVLVRLFKIQNLHYVSDLLSVLEIDSIESSKVLLVPWFATLGHTKVSKFVIEISKSLFINGDVGTIDIPTFSLVIELLYEAKVIFQPDTRQATQALMDLLSNLSKADSRPYVNFEAQIKIIEFLHHLLSSKSVLPKYFYDFYKKERETIFRVILKLFHNNGLSYDHVKICTKVLQSGKHIVEPGLELLPIIADSNRQEMEKKCVNVICNAQQHTAVQILLAVQVWSGISNQCNYEEAVVIDHVNNLLKLCQNEKYKKEFTGKLATDYYTAISKIMRNHVKPKKICREVKVDQWLQIMSHILDAAGNQVLVYFGEIMMFLTDVIVNNDEYLDKFKDLIRSFWRCNFGSKRERTFWLVAQKLTKCINSSNFLKHEALQDVSEEFTRKMMSEGDSLRGLKLILLLCSDLKSHYQQFIDVILDGLLQGQVMRRDQRITMQACEKGSKLLPKFTLEGEKLETFEIYDFINRQSNVDGTIRAAAVLCLMNILGTDASAASMILPLVLEKFAAVQNKRYYADSQVHRLKQRTLQVLLILQPFLKNEESIQILYHILKISTIQDSDQHSVRMMKEWLLTRIYLCNENILNDFWSFFDEIHEKRPGSISSIISVIWHVALHMKKEKSADFIDQALTKLEICCMGQQFNMRFFSQFFYIKLFNLFEPNNEMEVKHGNFLNAISKSLDMAKTKLNLSWIEDNFFFTNFDPVKHYDLETLYHQLPRLSNVSSEEWVMKEDFTQLMCLHSETSGFLRELQVVNPTSMLPNEKIPDFFLKSGDKTRSEEVECFEDDIDFQRKLKTWKRISPTEKDVLEMESSSDSTHKLMNKEDMIVVASLVDKSQNLGGIARTCEIFGVRELVISNLKQIEDKEFQALSVSADRWINISEVKQVSLVQYLMDLKSHGWTLIGAEQTAQSVSLVDLEFPKQTILILGNEKSGIPAHIIPMLDLCVEIPQAGVIRSLNVHVTSAICIWEYIKQHGLMSH</sequence>
<keyword evidence="2" id="KW-1185">Reference proteome</keyword>
<dbReference type="EMBL" id="CM056743">
    <property type="protein sequence ID" value="KAJ8669844.1"/>
    <property type="molecule type" value="Genomic_DNA"/>
</dbReference>
<comment type="caution">
    <text evidence="1">The sequence shown here is derived from an EMBL/GenBank/DDBJ whole genome shotgun (WGS) entry which is preliminary data.</text>
</comment>
<proteinExistence type="predicted"/>
<gene>
    <name evidence="1" type="ORF">QAD02_001103</name>
</gene>
<organism evidence="1 2">
    <name type="scientific">Eretmocerus hayati</name>
    <dbReference type="NCBI Taxonomy" id="131215"/>
    <lineage>
        <taxon>Eukaryota</taxon>
        <taxon>Metazoa</taxon>
        <taxon>Ecdysozoa</taxon>
        <taxon>Arthropoda</taxon>
        <taxon>Hexapoda</taxon>
        <taxon>Insecta</taxon>
        <taxon>Pterygota</taxon>
        <taxon>Neoptera</taxon>
        <taxon>Endopterygota</taxon>
        <taxon>Hymenoptera</taxon>
        <taxon>Apocrita</taxon>
        <taxon>Proctotrupomorpha</taxon>
        <taxon>Chalcidoidea</taxon>
        <taxon>Aphelinidae</taxon>
        <taxon>Aphelininae</taxon>
        <taxon>Eretmocerus</taxon>
    </lineage>
</organism>
<dbReference type="Proteomes" id="UP001239111">
    <property type="component" value="Chromosome 3"/>
</dbReference>
<accession>A0ACC2NHM7</accession>
<evidence type="ECO:0000313" key="2">
    <source>
        <dbReference type="Proteomes" id="UP001239111"/>
    </source>
</evidence>